<keyword evidence="4" id="KW-1185">Reference proteome</keyword>
<dbReference type="PROSITE" id="PS51257">
    <property type="entry name" value="PROKAR_LIPOPROTEIN"/>
    <property type="match status" value="1"/>
</dbReference>
<reference evidence="3 4" key="1">
    <citation type="submission" date="2021-06" db="EMBL/GenBank/DDBJ databases">
        <title>Gemonas diversity in paddy soil.</title>
        <authorList>
            <person name="Liu G."/>
        </authorList>
    </citation>
    <scope>NUCLEOTIDE SEQUENCE [LARGE SCALE GENOMIC DNA]</scope>
    <source>
        <strain evidence="3 4">RG2</strain>
    </source>
</reference>
<evidence type="ECO:0000313" key="4">
    <source>
        <dbReference type="Proteomes" id="UP000683559"/>
    </source>
</evidence>
<evidence type="ECO:0000259" key="2">
    <source>
        <dbReference type="PROSITE" id="PS50914"/>
    </source>
</evidence>
<gene>
    <name evidence="3" type="ORF">KP001_08005</name>
</gene>
<accession>A0ABX8LP46</accession>
<feature type="domain" description="BON" evidence="2">
    <location>
        <begin position="37"/>
        <end position="104"/>
    </location>
</feature>
<dbReference type="SMART" id="SM00749">
    <property type="entry name" value="BON"/>
    <property type="match status" value="1"/>
</dbReference>
<feature type="signal peptide" evidence="1">
    <location>
        <begin position="1"/>
        <end position="24"/>
    </location>
</feature>
<evidence type="ECO:0000256" key="1">
    <source>
        <dbReference type="SAM" id="SignalP"/>
    </source>
</evidence>
<feature type="chain" id="PRO_5047231641" evidence="1">
    <location>
        <begin position="25"/>
        <end position="104"/>
    </location>
</feature>
<dbReference type="InterPro" id="IPR051686">
    <property type="entry name" value="Lipoprotein_DolP"/>
</dbReference>
<dbReference type="Pfam" id="PF04972">
    <property type="entry name" value="BON"/>
    <property type="match status" value="1"/>
</dbReference>
<keyword evidence="1" id="KW-0732">Signal</keyword>
<dbReference type="RefSeq" id="WP_217289007.1">
    <property type="nucleotide sequence ID" value="NZ_CP077683.1"/>
</dbReference>
<sequence>MLKLQRILRLVVCAGLVGASFGCASSRTHESTGEYVDNTVITTKVKAAIFNEASLKTFQISVKTYKDEVQLSGFVDSAQSVAKAGEVARSVPGVGSVKNDLLVK</sequence>
<organism evidence="3 4">
    <name type="scientific">Geomonas subterranea</name>
    <dbReference type="NCBI Taxonomy" id="2847989"/>
    <lineage>
        <taxon>Bacteria</taxon>
        <taxon>Pseudomonadati</taxon>
        <taxon>Thermodesulfobacteriota</taxon>
        <taxon>Desulfuromonadia</taxon>
        <taxon>Geobacterales</taxon>
        <taxon>Geobacteraceae</taxon>
        <taxon>Geomonas</taxon>
    </lineage>
</organism>
<dbReference type="PANTHER" id="PTHR34606:SF16">
    <property type="entry name" value="BON DOMAIN-CONTAINING PROTEIN"/>
    <property type="match status" value="1"/>
</dbReference>
<evidence type="ECO:0000313" key="3">
    <source>
        <dbReference type="EMBL" id="QXE92455.1"/>
    </source>
</evidence>
<protein>
    <submittedName>
        <fullName evidence="3">BON domain-containing protein</fullName>
    </submittedName>
</protein>
<dbReference type="EMBL" id="CP077683">
    <property type="protein sequence ID" value="QXE92455.1"/>
    <property type="molecule type" value="Genomic_DNA"/>
</dbReference>
<dbReference type="PANTHER" id="PTHR34606">
    <property type="entry name" value="BON DOMAIN-CONTAINING PROTEIN"/>
    <property type="match status" value="1"/>
</dbReference>
<proteinExistence type="predicted"/>
<dbReference type="Proteomes" id="UP000683559">
    <property type="component" value="Chromosome"/>
</dbReference>
<dbReference type="InterPro" id="IPR014004">
    <property type="entry name" value="Transpt-assoc_nodulatn_dom_bac"/>
</dbReference>
<name>A0ABX8LP46_9BACT</name>
<dbReference type="InterPro" id="IPR007055">
    <property type="entry name" value="BON_dom"/>
</dbReference>
<dbReference type="PROSITE" id="PS50914">
    <property type="entry name" value="BON"/>
    <property type="match status" value="1"/>
</dbReference>